<dbReference type="Gene3D" id="3.10.450.50">
    <property type="match status" value="1"/>
</dbReference>
<reference evidence="1" key="1">
    <citation type="submission" date="2023-07" db="EMBL/GenBank/DDBJ databases">
        <title>Sorghum-associated microbial communities from plants grown in Nebraska, USA.</title>
        <authorList>
            <person name="Schachtman D."/>
        </authorList>
    </citation>
    <scope>NUCLEOTIDE SEQUENCE</scope>
    <source>
        <strain evidence="1">DS3315</strain>
    </source>
</reference>
<dbReference type="AlphaFoldDB" id="A0AAW8E8T4"/>
<dbReference type="InterPro" id="IPR032710">
    <property type="entry name" value="NTF2-like_dom_sf"/>
</dbReference>
<dbReference type="SUPFAM" id="SSF54427">
    <property type="entry name" value="NTF2-like"/>
    <property type="match status" value="1"/>
</dbReference>
<dbReference type="Pfam" id="PF12893">
    <property type="entry name" value="Lumazine_bd_2"/>
    <property type="match status" value="1"/>
</dbReference>
<protein>
    <recommendedName>
        <fullName evidence="3">Nuclear transport factor 2 family protein</fullName>
    </recommendedName>
</protein>
<dbReference type="EMBL" id="JAUSRV010000001">
    <property type="protein sequence ID" value="MDP9968957.1"/>
    <property type="molecule type" value="Genomic_DNA"/>
</dbReference>
<sequence length="134" mass="14810">MPTETTTATTPDYDEIVRVVQLYLDGWKGDAEKFREAFHEDAWIFFTDADGRLHKSLLADLFERWAATGSHLEGRFLSVTQAGDVASVLLGFDAPAGPSASWVDMHALLRINGVWKITNKTATHSSRAAWAKAS</sequence>
<dbReference type="RefSeq" id="WP_307591615.1">
    <property type="nucleotide sequence ID" value="NZ_JAUSRV010000001.1"/>
</dbReference>
<organism evidence="1 2">
    <name type="scientific">Variovorax paradoxus</name>
    <dbReference type="NCBI Taxonomy" id="34073"/>
    <lineage>
        <taxon>Bacteria</taxon>
        <taxon>Pseudomonadati</taxon>
        <taxon>Pseudomonadota</taxon>
        <taxon>Betaproteobacteria</taxon>
        <taxon>Burkholderiales</taxon>
        <taxon>Comamonadaceae</taxon>
        <taxon>Variovorax</taxon>
    </lineage>
</organism>
<evidence type="ECO:0000313" key="1">
    <source>
        <dbReference type="EMBL" id="MDP9968957.1"/>
    </source>
</evidence>
<comment type="caution">
    <text evidence="1">The sequence shown here is derived from an EMBL/GenBank/DDBJ whole genome shotgun (WGS) entry which is preliminary data.</text>
</comment>
<gene>
    <name evidence="1" type="ORF">J2W39_000180</name>
</gene>
<dbReference type="InterPro" id="IPR039437">
    <property type="entry name" value="FrzH/put_lumazine-bd"/>
</dbReference>
<evidence type="ECO:0000313" key="2">
    <source>
        <dbReference type="Proteomes" id="UP001224845"/>
    </source>
</evidence>
<proteinExistence type="predicted"/>
<dbReference type="Proteomes" id="UP001224845">
    <property type="component" value="Unassembled WGS sequence"/>
</dbReference>
<evidence type="ECO:0008006" key="3">
    <source>
        <dbReference type="Google" id="ProtNLM"/>
    </source>
</evidence>
<accession>A0AAW8E8T4</accession>
<name>A0AAW8E8T4_VARPD</name>